<accession>A0A1R3JBE6</accession>
<organism evidence="2 3">
    <name type="scientific">Corchorus capsularis</name>
    <name type="common">Jute</name>
    <dbReference type="NCBI Taxonomy" id="210143"/>
    <lineage>
        <taxon>Eukaryota</taxon>
        <taxon>Viridiplantae</taxon>
        <taxon>Streptophyta</taxon>
        <taxon>Embryophyta</taxon>
        <taxon>Tracheophyta</taxon>
        <taxon>Spermatophyta</taxon>
        <taxon>Magnoliopsida</taxon>
        <taxon>eudicotyledons</taxon>
        <taxon>Gunneridae</taxon>
        <taxon>Pentapetalae</taxon>
        <taxon>rosids</taxon>
        <taxon>malvids</taxon>
        <taxon>Malvales</taxon>
        <taxon>Malvaceae</taxon>
        <taxon>Grewioideae</taxon>
        <taxon>Apeibeae</taxon>
        <taxon>Corchorus</taxon>
    </lineage>
</organism>
<dbReference type="Gramene" id="OMO92158">
    <property type="protein sequence ID" value="OMO92158"/>
    <property type="gene ID" value="CCACVL1_06913"/>
</dbReference>
<evidence type="ECO:0000313" key="2">
    <source>
        <dbReference type="EMBL" id="OMO92158.1"/>
    </source>
</evidence>
<sequence length="42" mass="4410">MASLSSAPSRSNNEQGYGCSGVPTGLIRSNVIDNNFHKVSLT</sequence>
<protein>
    <submittedName>
        <fullName evidence="2">Uncharacterized protein</fullName>
    </submittedName>
</protein>
<feature type="compositionally biased region" description="Polar residues" evidence="1">
    <location>
        <begin position="1"/>
        <end position="15"/>
    </location>
</feature>
<gene>
    <name evidence="2" type="ORF">CCACVL1_06913</name>
</gene>
<feature type="region of interest" description="Disordered" evidence="1">
    <location>
        <begin position="1"/>
        <end position="20"/>
    </location>
</feature>
<proteinExistence type="predicted"/>
<evidence type="ECO:0000256" key="1">
    <source>
        <dbReference type="SAM" id="MobiDB-lite"/>
    </source>
</evidence>
<evidence type="ECO:0000313" key="3">
    <source>
        <dbReference type="Proteomes" id="UP000188268"/>
    </source>
</evidence>
<reference evidence="2 3" key="1">
    <citation type="submission" date="2013-09" db="EMBL/GenBank/DDBJ databases">
        <title>Corchorus capsularis genome sequencing.</title>
        <authorList>
            <person name="Alam M."/>
            <person name="Haque M.S."/>
            <person name="Islam M.S."/>
            <person name="Emdad E.M."/>
            <person name="Islam M.M."/>
            <person name="Ahmed B."/>
            <person name="Halim A."/>
            <person name="Hossen Q.M.M."/>
            <person name="Hossain M.Z."/>
            <person name="Ahmed R."/>
            <person name="Khan M.M."/>
            <person name="Islam R."/>
            <person name="Rashid M.M."/>
            <person name="Khan S.A."/>
            <person name="Rahman M.S."/>
            <person name="Alam M."/>
        </authorList>
    </citation>
    <scope>NUCLEOTIDE SEQUENCE [LARGE SCALE GENOMIC DNA]</scope>
    <source>
        <strain evidence="3">cv. CVL-1</strain>
        <tissue evidence="2">Whole seedling</tissue>
    </source>
</reference>
<dbReference type="AlphaFoldDB" id="A0A1R3JBE6"/>
<keyword evidence="3" id="KW-1185">Reference proteome</keyword>
<comment type="caution">
    <text evidence="2">The sequence shown here is derived from an EMBL/GenBank/DDBJ whole genome shotgun (WGS) entry which is preliminary data.</text>
</comment>
<name>A0A1R3JBE6_COCAP</name>
<dbReference type="Proteomes" id="UP000188268">
    <property type="component" value="Unassembled WGS sequence"/>
</dbReference>
<dbReference type="EMBL" id="AWWV01008237">
    <property type="protein sequence ID" value="OMO92158.1"/>
    <property type="molecule type" value="Genomic_DNA"/>
</dbReference>